<keyword evidence="7 10" id="KW-0472">Membrane</keyword>
<evidence type="ECO:0000256" key="7">
    <source>
        <dbReference type="ARBA" id="ARBA00023136"/>
    </source>
</evidence>
<dbReference type="InterPro" id="IPR016940">
    <property type="entry name" value="ComGC"/>
</dbReference>
<dbReference type="NCBIfam" id="TIGR02532">
    <property type="entry name" value="IV_pilin_GFxxxE"/>
    <property type="match status" value="1"/>
</dbReference>
<organism evidence="12 13">
    <name type="scientific">Peribacillus asahii</name>
    <dbReference type="NCBI Taxonomy" id="228899"/>
    <lineage>
        <taxon>Bacteria</taxon>
        <taxon>Bacillati</taxon>
        <taxon>Bacillota</taxon>
        <taxon>Bacilli</taxon>
        <taxon>Bacillales</taxon>
        <taxon>Bacillaceae</taxon>
        <taxon>Peribacillus</taxon>
    </lineage>
</organism>
<gene>
    <name evidence="12" type="ORF">D1953_02275</name>
</gene>
<reference evidence="12 13" key="1">
    <citation type="submission" date="2018-08" db="EMBL/GenBank/DDBJ databases">
        <title>Bacillus jemisoniae sp. nov., Bacillus chryseoplanitiae sp. nov., Bacillus resnikiae sp. nov., and Bacillus frankliniae sp. nov., isolated from Viking spacecraft and associated surfaces.</title>
        <authorList>
            <person name="Seuylemezian A."/>
            <person name="Vaishampayan P."/>
        </authorList>
    </citation>
    <scope>NUCLEOTIDE SEQUENCE [LARGE SCALE GENOMIC DNA]</scope>
    <source>
        <strain evidence="12 13">MA001</strain>
    </source>
</reference>
<evidence type="ECO:0000256" key="6">
    <source>
        <dbReference type="ARBA" id="ARBA00022989"/>
    </source>
</evidence>
<keyword evidence="4 11" id="KW-0488">Methylation</keyword>
<feature type="transmembrane region" description="Helical" evidence="10">
    <location>
        <begin position="20"/>
        <end position="41"/>
    </location>
</feature>
<sequence length="112" mass="12431">MAYKEGLLLKRLRNQKGFTLIEMLIVLLIISVLLIITIPNITKHQSTVQTKGCEAFVKMVQSQVQAYEIDHNKWPANVAELKTEGYLVQTTCPNGGTVSIDSDGKVEADAKK</sequence>
<feature type="modified residue" description="N-methylphenylalanine" evidence="11">
    <location>
        <position position="18"/>
    </location>
</feature>
<feature type="chain" id="PRO_5035528748" description="ComG operon protein 3" evidence="11">
    <location>
        <begin position="18"/>
        <end position="112"/>
    </location>
</feature>
<dbReference type="Gene3D" id="3.30.700.10">
    <property type="entry name" value="Glycoprotein, Type 4 Pilin"/>
    <property type="match status" value="1"/>
</dbReference>
<evidence type="ECO:0000313" key="12">
    <source>
        <dbReference type="EMBL" id="RID89411.1"/>
    </source>
</evidence>
<dbReference type="GO" id="GO:0009986">
    <property type="term" value="C:cell surface"/>
    <property type="evidence" value="ECO:0007669"/>
    <property type="project" value="UniProtKB-SubCell"/>
</dbReference>
<keyword evidence="3 10" id="KW-1003">Cell membrane</keyword>
<dbReference type="InterPro" id="IPR000983">
    <property type="entry name" value="Bac_GSPG_pilin"/>
</dbReference>
<dbReference type="InterPro" id="IPR012902">
    <property type="entry name" value="N_methyl_site"/>
</dbReference>
<dbReference type="PROSITE" id="PS00409">
    <property type="entry name" value="PROKAR_NTER_METHYL"/>
    <property type="match status" value="1"/>
</dbReference>
<evidence type="ECO:0000256" key="3">
    <source>
        <dbReference type="ARBA" id="ARBA00022475"/>
    </source>
</evidence>
<keyword evidence="10" id="KW-0813">Transport</keyword>
<keyword evidence="13" id="KW-1185">Reference proteome</keyword>
<evidence type="ECO:0000256" key="11">
    <source>
        <dbReference type="PIRSR" id="PIRSR029928-50"/>
    </source>
</evidence>
<dbReference type="Proteomes" id="UP000266016">
    <property type="component" value="Unassembled WGS sequence"/>
</dbReference>
<dbReference type="PANTHER" id="PTHR30093:SF2">
    <property type="entry name" value="TYPE II SECRETION SYSTEM PROTEIN H"/>
    <property type="match status" value="1"/>
</dbReference>
<evidence type="ECO:0000313" key="13">
    <source>
        <dbReference type="Proteomes" id="UP000266016"/>
    </source>
</evidence>
<evidence type="ECO:0000256" key="4">
    <source>
        <dbReference type="ARBA" id="ARBA00022481"/>
    </source>
</evidence>
<dbReference type="SUPFAM" id="SSF54523">
    <property type="entry name" value="Pili subunits"/>
    <property type="match status" value="1"/>
</dbReference>
<comment type="function">
    <text evidence="10">Required for transformation and DNA binding.</text>
</comment>
<evidence type="ECO:0000256" key="1">
    <source>
        <dbReference type="ARBA" id="ARBA00004162"/>
    </source>
</evidence>
<evidence type="ECO:0000256" key="9">
    <source>
        <dbReference type="ARBA" id="ARBA00043982"/>
    </source>
</evidence>
<protein>
    <recommendedName>
        <fullName evidence="10">ComG operon protein 3</fullName>
    </recommendedName>
</protein>
<dbReference type="Pfam" id="PF07963">
    <property type="entry name" value="N_methyl"/>
    <property type="match status" value="1"/>
</dbReference>
<evidence type="ECO:0000256" key="8">
    <source>
        <dbReference type="ARBA" id="ARBA00023287"/>
    </source>
</evidence>
<comment type="subcellular location">
    <subcellularLocation>
        <location evidence="1">Cell membrane</location>
        <topology evidence="1">Single-pass membrane protein</topology>
    </subcellularLocation>
    <subcellularLocation>
        <location evidence="2">Cell surface</location>
    </subcellularLocation>
</comment>
<name>A0A398BK81_9BACI</name>
<comment type="similarity">
    <text evidence="9 10">Belongs to the ComGC family.</text>
</comment>
<evidence type="ECO:0000256" key="2">
    <source>
        <dbReference type="ARBA" id="ARBA00004241"/>
    </source>
</evidence>
<keyword evidence="6 10" id="KW-1133">Transmembrane helix</keyword>
<feature type="propeptide" id="PRO_5035528749" evidence="11">
    <location>
        <begin position="1"/>
        <end position="17"/>
    </location>
</feature>
<evidence type="ECO:0000256" key="5">
    <source>
        <dbReference type="ARBA" id="ARBA00022692"/>
    </source>
</evidence>
<dbReference type="EMBL" id="QWVS01000002">
    <property type="protein sequence ID" value="RID89411.1"/>
    <property type="molecule type" value="Genomic_DNA"/>
</dbReference>
<dbReference type="GO" id="GO:0005886">
    <property type="term" value="C:plasma membrane"/>
    <property type="evidence" value="ECO:0007669"/>
    <property type="project" value="UniProtKB-SubCell"/>
</dbReference>
<comment type="caution">
    <text evidence="12">The sequence shown here is derived from an EMBL/GenBank/DDBJ whole genome shotgun (WGS) entry which is preliminary data.</text>
</comment>
<keyword evidence="8 10" id="KW-0178">Competence</keyword>
<dbReference type="PANTHER" id="PTHR30093">
    <property type="entry name" value="GENERAL SECRETION PATHWAY PROTEIN G"/>
    <property type="match status" value="1"/>
</dbReference>
<dbReference type="PIRSF" id="PIRSF029928">
    <property type="entry name" value="Late_competence_ComGC"/>
    <property type="match status" value="1"/>
</dbReference>
<dbReference type="GO" id="GO:0015628">
    <property type="term" value="P:protein secretion by the type II secretion system"/>
    <property type="evidence" value="ECO:0007669"/>
    <property type="project" value="InterPro"/>
</dbReference>
<dbReference type="GO" id="GO:0030420">
    <property type="term" value="P:establishment of competence for transformation"/>
    <property type="evidence" value="ECO:0007669"/>
    <property type="project" value="UniProtKB-UniRule"/>
</dbReference>
<comment type="subunit">
    <text evidence="10">Homodimer.</text>
</comment>
<dbReference type="AlphaFoldDB" id="A0A398BK81"/>
<evidence type="ECO:0000256" key="10">
    <source>
        <dbReference type="PIRNR" id="PIRNR029928"/>
    </source>
</evidence>
<dbReference type="InterPro" id="IPR045584">
    <property type="entry name" value="Pilin-like"/>
</dbReference>
<proteinExistence type="inferred from homology"/>
<keyword evidence="5 10" id="KW-0812">Transmembrane</keyword>
<dbReference type="PRINTS" id="PR00813">
    <property type="entry name" value="BCTERIALGSPG"/>
</dbReference>
<accession>A0A398BK81</accession>
<dbReference type="GO" id="GO:0015627">
    <property type="term" value="C:type II protein secretion system complex"/>
    <property type="evidence" value="ECO:0007669"/>
    <property type="project" value="InterPro"/>
</dbReference>
<dbReference type="NCBIfam" id="NF040999">
    <property type="entry name" value="pilin_ComGC"/>
    <property type="match status" value="1"/>
</dbReference>